<gene>
    <name evidence="2" type="ORF">QJ043_06525</name>
</gene>
<keyword evidence="3" id="KW-1185">Reference proteome</keyword>
<dbReference type="RefSeq" id="WP_283712854.1">
    <property type="nucleotide sequence ID" value="NZ_JASJEW010000002.1"/>
</dbReference>
<accession>A0ABT6ZLH2</accession>
<evidence type="ECO:0000313" key="3">
    <source>
        <dbReference type="Proteomes" id="UP001431693"/>
    </source>
</evidence>
<dbReference type="Gene3D" id="3.40.50.10170">
    <property type="match status" value="1"/>
</dbReference>
<proteinExistence type="predicted"/>
<dbReference type="NCBIfam" id="TIGR00762">
    <property type="entry name" value="DegV"/>
    <property type="match status" value="1"/>
</dbReference>
<protein>
    <submittedName>
        <fullName evidence="2">DegV family protein</fullName>
    </submittedName>
</protein>
<dbReference type="SUPFAM" id="SSF82549">
    <property type="entry name" value="DAK1/DegV-like"/>
    <property type="match status" value="1"/>
</dbReference>
<dbReference type="Pfam" id="PF02645">
    <property type="entry name" value="DegV"/>
    <property type="match status" value="1"/>
</dbReference>
<dbReference type="InterPro" id="IPR050270">
    <property type="entry name" value="DegV_domain_contain"/>
</dbReference>
<dbReference type="EMBL" id="JASJEX010000003">
    <property type="protein sequence ID" value="MDJ1129732.1"/>
    <property type="molecule type" value="Genomic_DNA"/>
</dbReference>
<dbReference type="Proteomes" id="UP001431693">
    <property type="component" value="Unassembled WGS sequence"/>
</dbReference>
<dbReference type="PANTHER" id="PTHR33434">
    <property type="entry name" value="DEGV DOMAIN-CONTAINING PROTEIN DR_1986-RELATED"/>
    <property type="match status" value="1"/>
</dbReference>
<organism evidence="2 3">
    <name type="scientific">Kribbibacterium absianum</name>
    <dbReference type="NCBI Taxonomy" id="3044210"/>
    <lineage>
        <taxon>Bacteria</taxon>
        <taxon>Bacillati</taxon>
        <taxon>Actinomycetota</taxon>
        <taxon>Coriobacteriia</taxon>
        <taxon>Coriobacteriales</taxon>
        <taxon>Kribbibacteriaceae</taxon>
        <taxon>Kribbibacterium</taxon>
    </lineage>
</organism>
<keyword evidence="1" id="KW-0446">Lipid-binding</keyword>
<dbReference type="InterPro" id="IPR003797">
    <property type="entry name" value="DegV"/>
</dbReference>
<evidence type="ECO:0000256" key="1">
    <source>
        <dbReference type="ARBA" id="ARBA00023121"/>
    </source>
</evidence>
<comment type="caution">
    <text evidence="2">The sequence shown here is derived from an EMBL/GenBank/DDBJ whole genome shotgun (WGS) entry which is preliminary data.</text>
</comment>
<dbReference type="PROSITE" id="PS51482">
    <property type="entry name" value="DEGV"/>
    <property type="match status" value="1"/>
</dbReference>
<evidence type="ECO:0000313" key="2">
    <source>
        <dbReference type="EMBL" id="MDJ1129732.1"/>
    </source>
</evidence>
<dbReference type="InterPro" id="IPR043168">
    <property type="entry name" value="DegV_C"/>
</dbReference>
<sequence length="296" mass="32217">MNKQKIAVITDSGTNVPHAFVEQYDVRIVPLLINYSDGTYQSEVDITSDEVVKRMETEVPTTSLPSPSTILAALEQARSDGYEKAVCVTISSGLSATNQTCHLVANQIKDFPVEVIDTKSIGVAAGMVVMDAALLIEAGVPFEELSGRLNALAEQTWVIFSVDDLTYLRKGGRISEAQYRLGSALNIKPIFDCDDDGRYRTVKRCRGRAKALKAMVDMIAERSHLYDSVVCAVATAGKDRPERFASELKEKVGDLAGLITSRITPDLLVHTGPTLIGMAVQPCVPEMREWLAAQPA</sequence>
<dbReference type="Gene3D" id="3.30.1180.10">
    <property type="match status" value="1"/>
</dbReference>
<dbReference type="PANTHER" id="PTHR33434:SF2">
    <property type="entry name" value="FATTY ACID-BINDING PROTEIN TM_1468"/>
    <property type="match status" value="1"/>
</dbReference>
<reference evidence="2" key="1">
    <citation type="submission" date="2023-05" db="EMBL/GenBank/DDBJ databases">
        <title>[olsenella] sp. nov., isolated from a pig farm feces dump.</title>
        <authorList>
            <person name="Chang Y.-H."/>
        </authorList>
    </citation>
    <scope>NUCLEOTIDE SEQUENCE</scope>
    <source>
        <strain evidence="2">YH-ols2217</strain>
    </source>
</reference>
<name>A0ABT6ZLH2_9ACTN</name>